<dbReference type="InterPro" id="IPR004792">
    <property type="entry name" value="BaiN-like"/>
</dbReference>
<dbReference type="Gene3D" id="1.10.8.260">
    <property type="entry name" value="HI0933 insert domain-like"/>
    <property type="match status" value="1"/>
</dbReference>
<keyword evidence="7" id="KW-1185">Reference proteome</keyword>
<feature type="domain" description="RsdA/BaiN/AoA(So)-like Rossmann fold-like" evidence="4">
    <location>
        <begin position="57"/>
        <end position="465"/>
    </location>
</feature>
<evidence type="ECO:0000259" key="4">
    <source>
        <dbReference type="Pfam" id="PF03486"/>
    </source>
</evidence>
<feature type="domain" description="RsdA/BaiN/AoA(So)-like insert" evidence="5">
    <location>
        <begin position="249"/>
        <end position="413"/>
    </location>
</feature>
<dbReference type="Pfam" id="PF03486">
    <property type="entry name" value="HI0933_like"/>
    <property type="match status" value="1"/>
</dbReference>
<dbReference type="InterPro" id="IPR055178">
    <property type="entry name" value="RsdA/BaiN/AoA(So)-like_dom"/>
</dbReference>
<protein>
    <submittedName>
        <fullName evidence="6">Putative succinate dehydrogenase</fullName>
    </submittedName>
</protein>
<dbReference type="PANTHER" id="PTHR42887">
    <property type="entry name" value="OS12G0638800 PROTEIN"/>
    <property type="match status" value="1"/>
</dbReference>
<dbReference type="InterPro" id="IPR023166">
    <property type="entry name" value="BaiN-like_dom_sf"/>
</dbReference>
<evidence type="ECO:0000256" key="3">
    <source>
        <dbReference type="ARBA" id="ARBA00022827"/>
    </source>
</evidence>
<dbReference type="AlphaFoldDB" id="A0A517N423"/>
<comment type="cofactor">
    <cofactor evidence="1">
        <name>FAD</name>
        <dbReference type="ChEBI" id="CHEBI:57692"/>
    </cofactor>
</comment>
<evidence type="ECO:0000313" key="6">
    <source>
        <dbReference type="EMBL" id="QDT01876.1"/>
    </source>
</evidence>
<dbReference type="InterPro" id="IPR036188">
    <property type="entry name" value="FAD/NAD-bd_sf"/>
</dbReference>
<evidence type="ECO:0000259" key="5">
    <source>
        <dbReference type="Pfam" id="PF22780"/>
    </source>
</evidence>
<evidence type="ECO:0000313" key="7">
    <source>
        <dbReference type="Proteomes" id="UP000318538"/>
    </source>
</evidence>
<sequence length="472" mass="49729">MGVIGITVQFLESTWLLITVIASPILKALSKWRAEILSIAASLGSLFEPLTVQKFMRIVVIGAGAAGLIAAAEACRRGADVVLLEKNTKTGVKILMSGGTRCNITHDTDARGICQAFGHAKRFLQPSVGAFPPPDVVAMFNQAGVATKVESTGKVFPESNRAIQVRDALHQMAIDAGVKLRLQAAVTNVTRSATDADGQNEWTVHTETDSIEADRVIVTAGGKSWPGCGTTGDAYQWLSALGHSIVSPRPALVPLVGGTPWMHQLSGITLDDCIATVRPAGGKRKQVAIARRSSWLFTHFGFSGPAAMDVSGVMTAAGSMKQSSLELDLLPEVDDDTLESTFSDRQSDGGRRRVAAVLSQWLPNRLADALVLHAGADRSVAELPAATRRQLIDSIKRLPLPVSGTRGFAKAEVTAGGVSLKEVNPKTMESRICPGLFIAGEVLDVDGWIGGYNFQAAFATGRAAAIAAAGDG</sequence>
<dbReference type="Pfam" id="PF22780">
    <property type="entry name" value="HI0933_like_1st"/>
    <property type="match status" value="1"/>
</dbReference>
<accession>A0A517N423</accession>
<dbReference type="Gene3D" id="3.50.50.60">
    <property type="entry name" value="FAD/NAD(P)-binding domain"/>
    <property type="match status" value="1"/>
</dbReference>
<keyword evidence="3" id="KW-0274">FAD</keyword>
<dbReference type="KEGG" id="rlc:K227x_02450"/>
<dbReference type="PANTHER" id="PTHR42887:SF2">
    <property type="entry name" value="OS12G0638800 PROTEIN"/>
    <property type="match status" value="1"/>
</dbReference>
<dbReference type="Proteomes" id="UP000318538">
    <property type="component" value="Chromosome"/>
</dbReference>
<dbReference type="PRINTS" id="PR00411">
    <property type="entry name" value="PNDRDTASEI"/>
</dbReference>
<dbReference type="NCBIfam" id="TIGR00275">
    <property type="entry name" value="aminoacetone oxidase family FAD-binding enzyme"/>
    <property type="match status" value="1"/>
</dbReference>
<dbReference type="EMBL" id="CP036525">
    <property type="protein sequence ID" value="QDT01876.1"/>
    <property type="molecule type" value="Genomic_DNA"/>
</dbReference>
<evidence type="ECO:0000256" key="1">
    <source>
        <dbReference type="ARBA" id="ARBA00001974"/>
    </source>
</evidence>
<name>A0A517N423_9BACT</name>
<dbReference type="SUPFAM" id="SSF51905">
    <property type="entry name" value="FAD/NAD(P)-binding domain"/>
    <property type="match status" value="1"/>
</dbReference>
<evidence type="ECO:0000256" key="2">
    <source>
        <dbReference type="ARBA" id="ARBA00022630"/>
    </source>
</evidence>
<organism evidence="6 7">
    <name type="scientific">Rubripirellula lacrimiformis</name>
    <dbReference type="NCBI Taxonomy" id="1930273"/>
    <lineage>
        <taxon>Bacteria</taxon>
        <taxon>Pseudomonadati</taxon>
        <taxon>Planctomycetota</taxon>
        <taxon>Planctomycetia</taxon>
        <taxon>Pirellulales</taxon>
        <taxon>Pirellulaceae</taxon>
        <taxon>Rubripirellula</taxon>
    </lineage>
</organism>
<reference evidence="6 7" key="1">
    <citation type="submission" date="2019-02" db="EMBL/GenBank/DDBJ databases">
        <title>Deep-cultivation of Planctomycetes and their phenomic and genomic characterization uncovers novel biology.</title>
        <authorList>
            <person name="Wiegand S."/>
            <person name="Jogler M."/>
            <person name="Boedeker C."/>
            <person name="Pinto D."/>
            <person name="Vollmers J."/>
            <person name="Rivas-Marin E."/>
            <person name="Kohn T."/>
            <person name="Peeters S.H."/>
            <person name="Heuer A."/>
            <person name="Rast P."/>
            <person name="Oberbeckmann S."/>
            <person name="Bunk B."/>
            <person name="Jeske O."/>
            <person name="Meyerdierks A."/>
            <person name="Storesund J.E."/>
            <person name="Kallscheuer N."/>
            <person name="Luecker S."/>
            <person name="Lage O.M."/>
            <person name="Pohl T."/>
            <person name="Merkel B.J."/>
            <person name="Hornburger P."/>
            <person name="Mueller R.-W."/>
            <person name="Bruemmer F."/>
            <person name="Labrenz M."/>
            <person name="Spormann A.M."/>
            <person name="Op den Camp H."/>
            <person name="Overmann J."/>
            <person name="Amann R."/>
            <person name="Jetten M.S.M."/>
            <person name="Mascher T."/>
            <person name="Medema M.H."/>
            <person name="Devos D.P."/>
            <person name="Kaster A.-K."/>
            <person name="Ovreas L."/>
            <person name="Rohde M."/>
            <person name="Galperin M.Y."/>
            <person name="Jogler C."/>
        </authorList>
    </citation>
    <scope>NUCLEOTIDE SEQUENCE [LARGE SCALE GENOMIC DNA]</scope>
    <source>
        <strain evidence="6 7">K22_7</strain>
    </source>
</reference>
<dbReference type="InterPro" id="IPR057661">
    <property type="entry name" value="RsdA/BaiN/AoA(So)_Rossmann"/>
</dbReference>
<dbReference type="Gene3D" id="2.40.30.10">
    <property type="entry name" value="Translation factors"/>
    <property type="match status" value="1"/>
</dbReference>
<dbReference type="SUPFAM" id="SSF160996">
    <property type="entry name" value="HI0933 insert domain-like"/>
    <property type="match status" value="1"/>
</dbReference>
<keyword evidence="2" id="KW-0285">Flavoprotein</keyword>
<gene>
    <name evidence="6" type="ORF">K227x_02450</name>
</gene>
<proteinExistence type="predicted"/>